<feature type="binding site" evidence="3">
    <location>
        <position position="323"/>
    </location>
    <ligand>
        <name>Mg(2+)</name>
        <dbReference type="ChEBI" id="CHEBI:18420"/>
    </ligand>
</feature>
<dbReference type="SUPFAM" id="SSF53649">
    <property type="entry name" value="Alkaline phosphatase-like"/>
    <property type="match status" value="1"/>
</dbReference>
<reference evidence="6" key="1">
    <citation type="journal article" date="2023" name="Insect Mol. Biol.">
        <title>Genome sequencing provides insights into the evolution of gene families encoding plant cell wall-degrading enzymes in longhorned beetles.</title>
        <authorList>
            <person name="Shin N.R."/>
            <person name="Okamura Y."/>
            <person name="Kirsch R."/>
            <person name="Pauchet Y."/>
        </authorList>
    </citation>
    <scope>NUCLEOTIDE SEQUENCE</scope>
    <source>
        <strain evidence="6">AMC_N1</strain>
    </source>
</reference>
<dbReference type="EMBL" id="JAPWTK010000710">
    <property type="protein sequence ID" value="KAJ8936803.1"/>
    <property type="molecule type" value="Genomic_DNA"/>
</dbReference>
<dbReference type="InterPro" id="IPR001952">
    <property type="entry name" value="Alkaline_phosphatase"/>
</dbReference>
<organism evidence="6 7">
    <name type="scientific">Aromia moschata</name>
    <dbReference type="NCBI Taxonomy" id="1265417"/>
    <lineage>
        <taxon>Eukaryota</taxon>
        <taxon>Metazoa</taxon>
        <taxon>Ecdysozoa</taxon>
        <taxon>Arthropoda</taxon>
        <taxon>Hexapoda</taxon>
        <taxon>Insecta</taxon>
        <taxon>Pterygota</taxon>
        <taxon>Neoptera</taxon>
        <taxon>Endopterygota</taxon>
        <taxon>Coleoptera</taxon>
        <taxon>Polyphaga</taxon>
        <taxon>Cucujiformia</taxon>
        <taxon>Chrysomeloidea</taxon>
        <taxon>Cerambycidae</taxon>
        <taxon>Cerambycinae</taxon>
        <taxon>Callichromatini</taxon>
        <taxon>Aromia</taxon>
    </lineage>
</organism>
<keyword evidence="7" id="KW-1185">Reference proteome</keyword>
<dbReference type="PANTHER" id="PTHR11596:SF91">
    <property type="entry name" value="ALKALINE PHOSPHATASE-RELATED"/>
    <property type="match status" value="1"/>
</dbReference>
<feature type="binding site" evidence="3">
    <location>
        <position position="37"/>
    </location>
    <ligand>
        <name>Zn(2+)</name>
        <dbReference type="ChEBI" id="CHEBI:29105"/>
        <label>2</label>
    </ligand>
</feature>
<feature type="binding site" evidence="3">
    <location>
        <position position="440"/>
    </location>
    <ligand>
        <name>Zn(2+)</name>
        <dbReference type="ChEBI" id="CHEBI:29105"/>
        <label>2</label>
    </ligand>
</feature>
<keyword evidence="3" id="KW-0460">Magnesium</keyword>
<dbReference type="SMART" id="SM00098">
    <property type="entry name" value="alkPPc"/>
    <property type="match status" value="1"/>
</dbReference>
<name>A0AAV8XE25_9CUCU</name>
<proteinExistence type="inferred from homology"/>
<feature type="binding site" evidence="3">
    <location>
        <position position="370"/>
    </location>
    <ligand>
        <name>Zn(2+)</name>
        <dbReference type="ChEBI" id="CHEBI:29105"/>
        <label>2</label>
    </ligand>
</feature>
<feature type="binding site" evidence="3">
    <location>
        <position position="328"/>
    </location>
    <ligand>
        <name>Zn(2+)</name>
        <dbReference type="ChEBI" id="CHEBI:29105"/>
        <label>2</label>
    </ligand>
</feature>
<evidence type="ECO:0000256" key="2">
    <source>
        <dbReference type="PIRSR" id="PIRSR601952-1"/>
    </source>
</evidence>
<accession>A0AAV8XE25</accession>
<protein>
    <recommendedName>
        <fullName evidence="1">alkaline phosphatase</fullName>
        <ecNumber evidence="1">3.1.3.1</ecNumber>
    </recommendedName>
</protein>
<evidence type="ECO:0000256" key="1">
    <source>
        <dbReference type="ARBA" id="ARBA00012647"/>
    </source>
</evidence>
<evidence type="ECO:0000256" key="4">
    <source>
        <dbReference type="RuleBase" id="RU003946"/>
    </source>
</evidence>
<dbReference type="Proteomes" id="UP001162162">
    <property type="component" value="Unassembled WGS sequence"/>
</dbReference>
<feature type="binding site" evidence="3">
    <location>
        <position position="369"/>
    </location>
    <ligand>
        <name>Zn(2+)</name>
        <dbReference type="ChEBI" id="CHEBI:29105"/>
        <label>2</label>
    </ligand>
</feature>
<keyword evidence="5" id="KW-0732">Signal</keyword>
<evidence type="ECO:0000256" key="3">
    <source>
        <dbReference type="PIRSR" id="PIRSR601952-2"/>
    </source>
</evidence>
<keyword evidence="3" id="KW-0479">Metal-binding</keyword>
<keyword evidence="3" id="KW-0862">Zinc</keyword>
<comment type="cofactor">
    <cofactor evidence="3">
        <name>Zn(2+)</name>
        <dbReference type="ChEBI" id="CHEBI:29105"/>
    </cofactor>
    <text evidence="3">Binds 2 Zn(2+) ions.</text>
</comment>
<feature type="binding site" evidence="3">
    <location>
        <position position="163"/>
    </location>
    <ligand>
        <name>Mg(2+)</name>
        <dbReference type="ChEBI" id="CHEBI:18420"/>
    </ligand>
</feature>
<feature type="binding site" evidence="3">
    <location>
        <position position="37"/>
    </location>
    <ligand>
        <name>Mg(2+)</name>
        <dbReference type="ChEBI" id="CHEBI:18420"/>
    </ligand>
</feature>
<evidence type="ECO:0000313" key="7">
    <source>
        <dbReference type="Proteomes" id="UP001162162"/>
    </source>
</evidence>
<dbReference type="GO" id="GO:0004035">
    <property type="term" value="F:alkaline phosphatase activity"/>
    <property type="evidence" value="ECO:0007669"/>
    <property type="project" value="UniProtKB-EC"/>
</dbReference>
<dbReference type="AlphaFoldDB" id="A0AAV8XE25"/>
<dbReference type="GO" id="GO:0046872">
    <property type="term" value="F:metal ion binding"/>
    <property type="evidence" value="ECO:0007669"/>
    <property type="project" value="UniProtKB-KW"/>
</dbReference>
<gene>
    <name evidence="6" type="ORF">NQ318_003048</name>
</gene>
<comment type="caution">
    <text evidence="6">The sequence shown here is derived from an EMBL/GenBank/DDBJ whole genome shotgun (WGS) entry which is preliminary data.</text>
</comment>
<feature type="active site" description="Phosphoserine intermediate" evidence="2">
    <location>
        <position position="81"/>
    </location>
</feature>
<sequence>MQVTLILIVLCGWVFARPESAQEELDVAKNVIFFLGDGMSVPTLAGTRVYYGGEEKELSFEKLPYLALSKTYCVDAQTADSACSATAYLGGVKNNIGTIGVTAAVERYDCDAMLLEENQVLSVARCPRTPAKEPESSPPPPSPMPLPPLLPPFFFFLSFNSSSVAGAYAHTANRSWQTDATVEEAGKNATACRDIAYQLVKWDTGKKFNVILGGGSQKFLPTGTTDSLGNSGQRTDNLNLIDEWLNDRTEEGNVAEYVWNRTALLNIGDDTDYVLGLFSGSSMSYNLDRNTTLTPSLEEMTEIAINVASKGEGAENGYFLFIEGGRIDHAHHAVRAQKSFDETVEFAKAIQKALDVTDEEETLIVVTADHAHTMSISGYPDRNHSIFGSPGTDGNGLTRLTINYANGPGFIASGYDYENDTTTDINYRFPSVSYRSSETHGADDVTIHANGPWAHLFSGVMEQNVIPHIVAYASCVGDGLTACSGALKIVTALNLPVLLSVLTLHLITA</sequence>
<comment type="similarity">
    <text evidence="4">Belongs to the alkaline phosphatase family.</text>
</comment>
<evidence type="ECO:0000313" key="6">
    <source>
        <dbReference type="EMBL" id="KAJ8936803.1"/>
    </source>
</evidence>
<dbReference type="PANTHER" id="PTHR11596">
    <property type="entry name" value="ALKALINE PHOSPHATASE"/>
    <property type="match status" value="1"/>
</dbReference>
<dbReference type="Pfam" id="PF00245">
    <property type="entry name" value="Alk_phosphatase"/>
    <property type="match status" value="2"/>
</dbReference>
<feature type="chain" id="PRO_5043653449" description="alkaline phosphatase" evidence="5">
    <location>
        <begin position="17"/>
        <end position="509"/>
    </location>
</feature>
<dbReference type="InterPro" id="IPR017850">
    <property type="entry name" value="Alkaline_phosphatase_core_sf"/>
</dbReference>
<dbReference type="EC" id="3.1.3.1" evidence="1"/>
<dbReference type="PRINTS" id="PR00113">
    <property type="entry name" value="ALKPHPHTASE"/>
</dbReference>
<comment type="cofactor">
    <cofactor evidence="3">
        <name>Mg(2+)</name>
        <dbReference type="ChEBI" id="CHEBI:18420"/>
    </cofactor>
    <text evidence="3">Binds 1 Mg(2+) ion.</text>
</comment>
<evidence type="ECO:0000256" key="5">
    <source>
        <dbReference type="SAM" id="SignalP"/>
    </source>
</evidence>
<feature type="binding site" evidence="3">
    <location>
        <position position="332"/>
    </location>
    <ligand>
        <name>Zn(2+)</name>
        <dbReference type="ChEBI" id="CHEBI:29105"/>
        <label>2</label>
    </ligand>
</feature>
<feature type="signal peptide" evidence="5">
    <location>
        <begin position="1"/>
        <end position="16"/>
    </location>
</feature>
<dbReference type="Gene3D" id="3.40.720.10">
    <property type="entry name" value="Alkaline Phosphatase, subunit A"/>
    <property type="match status" value="2"/>
</dbReference>
<dbReference type="CDD" id="cd16012">
    <property type="entry name" value="ALP"/>
    <property type="match status" value="1"/>
</dbReference>